<dbReference type="EMBL" id="FZNR01000001">
    <property type="protein sequence ID" value="SNR28164.1"/>
    <property type="molecule type" value="Genomic_DNA"/>
</dbReference>
<dbReference type="InterPro" id="IPR013784">
    <property type="entry name" value="Carb-bd-like_fold"/>
</dbReference>
<dbReference type="Proteomes" id="UP000198415">
    <property type="component" value="Unassembled WGS sequence"/>
</dbReference>
<feature type="chain" id="PRO_5012059642" evidence="4">
    <location>
        <begin position="32"/>
        <end position="2594"/>
    </location>
</feature>
<feature type="region of interest" description="Disordered" evidence="3">
    <location>
        <begin position="611"/>
        <end position="640"/>
    </location>
</feature>
<dbReference type="SUPFAM" id="SSF49452">
    <property type="entry name" value="Starch-binding domain-like"/>
    <property type="match status" value="4"/>
</dbReference>
<evidence type="ECO:0000259" key="5">
    <source>
        <dbReference type="SMART" id="SM00560"/>
    </source>
</evidence>
<sequence length="2594" mass="271901">MYFVDVRRRLAAMCAVTLVAAGIQVATGADAAVAAPPKNGSCAPEQTDGAVAGRAARDCGRRVEILAERTESSQTFANPDGTQTVEQSVEPVRVRQGDTWVPVDTTLKVTSAGVVPKAAVLPMTFSGGGDSLLGKLRDGKRELGLNWPGKLPKPVLDGSTAVYREVLAGVDLRVTATATGFSEVLVVRDRKAAANPKLKALKLGLAAKGLKVSAAAGGGLVGKDPAGAQVFNAPAPLMWDSAGPVDTPAGASGGEATKKPATVQKSDQVGNERSSGKARRSVMPLRVAGNAVTITPDQKMLADPTTKYPVYIDPSVTGGLSGNAWTSVWSKYPTKSFWQNSTALTDGKLTGSAGAGRTEDCTGCSDYIVRSFFRMDTSKVVGTDVKSAEFRIEQRWAWTCNPSTNAKVWRTGTISSSTTWNNQPTWYTANTAQAKGNHKYGAIHGCLGPGTLEFDVSKLVDGSASTLTLGMKAIDEGTTSQWKRYDPSTAKLVVTYNQKPNALRDLKSDGRACATGTARPYVLWTYPVKLTGTQSDPDTSQQNLTTSFYWWARGSARSETNKVSQSNGNPGPVVGNIPSGKLVDGSTYVWQAKTSDGSLDTWSGLCEFTVDETPPPTPGVIKSTSTSYTSSTTPSGGPGITGTFSVAAPTTRPEEVLQYAWSLDSGELCTTAAKVNADATTHGGAMSVTPVKDGINTLRVWAIDRASRCSATPATYVFSVKANGPAGHWTFGEADGTTTATDISNHGNTLTLGGGATRSTGRSGDGTALSLNGTSGFAAKSTPATYPHPDTGATMTMRTDSTFTVTARVKLTATGGTGQRVAVAQGGSRTSAFTLGYSAGDNKWRFAMAGTDTDGVAYVQALSTATATAGKWVHLAGVYDSSTKKLTLYVNGVAQPTATLTGGFNAAGALTIGKSKVSGADSGFFNGDVDDVRVYAFAEAAAKLADMALPMQPAISFPNGSEAPSGGSLRVKLDAGGDTNVTKFKYSIGDTSLGNTVNAATAGGSATVDVPVGTITGDRPFYAVSVDDGARVGPWNQGQLTVFGASLSGSVLDTNWLGAAGATVTLQPGGYTTTTDAAGSYVFANLPPGNYSVSAGSGGRCGMAGNQSYLVDKQGLYLQLYLYRIKDKLGQTCIERTASFATGTTVLPLTGDDAVTTVTLPFSFPFYGSAYRTVWVDTNGVLSFANPGGSYPYLGSGDLTTMAGQNPVIAPFWDDLVVDASASVRTAVSGSGSTQQAVVEWRNVYRKGNTAQRLSFEVTLGFDGSVTTNYSGLDNATEQGDNALVGIAAPTEEDGFTYSTGDPVLANGRAIVFTRPDSAGMLEVHNLSGTLTGTDGKPIGGAVVKLDPSGFTATTAANGAYNFTGLVADSYRVTSTPGGRCALLADSQVQLDADVVRDLRLAPDYGAFGYACSIGADQYVPASTVLPVTGSQGEYNAPLNFPFPVLYHGQTYSTATVGVNGLIIMGGGPEEDSYANGPMPSTETPNAVIAPYWDQVSRLDQSTIRSELIGTAPNRSFVVEWRDVSIDYPTPSTFEVIFREDGRIVFEYASLVANGERGNAASIGLESASGSAAAVYSYNEASLTTQSSITWTPAAAGTIGGTLTTAVTGAPIADHEITLEPGGKKVTTDADGNYQFTGVPVGEYMVTAAGVGDSCSGQYASDLVQHVVRDTRTDLSLMLAGDGLGYTCTVGTGSFADGETLQTFGSTEAAEYSWRATTPFPIKLYGESYTKALVGENGAVSFRDACCVMPFNYPVPTGNPSDVQGDVFAFWDDWEGDTNSVISTKSSGTAPNRSWIVEWDNVYLDEDPSARVSFQAVFTENGEITLNYRDIDPASPAEQGSTGSIGIEDATGSIGYRYLFHRAALSEGLSVTYHPGEPGQGSVTGLVSCAGGAAEGVAVTVAGQSTTTAADGRYRFDGVPAGTWQVIATDSGQTCLGSVAQTVAVSTNAQGAADFALTARPAVGSYTMSEQPIDYTSLDDDATKLAISGDDDFMSIKLPFRVQLYGELYGSGWVDSNGYIAFADPETSKVGYSGIPTPGAESGPNAAVYPLWSDWVVDDEAAVRTATRGEAPNRQFVVEWKNVYQYGDISVRTSFQVIFNEAGGYDFVYAPGDDTFIRRGGASTIGIEDADGLIAMQYSSMQPVLRPGTGVHIESHLATAPIAAWQLDEGTGSTAADTGPTGDHPATLTGVTWSAARRAGGKAATFNGTSSYAETTLKLDTSQSFTVSAWARLTDKSADRTILTRDASGSASLYFQYQKSTDRWLAQMPSATSGSGVTWWNAYSAAAPQAGVWTHLAAVYNAGTKVLTIYVNGRAEGSVADVTPFNDPAGATWIGRGGSTWFAGDLSEVKLWDRAVDMTEVVHLARSGWGTPEVATWLIDNSTIGTYNDSIDTSHGYGSPRKQYWLDFHNAVLGQGRRADTQAAVFTKIRELSNASAVTFLPLNTTKSFTITMWTRLDKLDGDAIALQRELISQDNPSVEVRYQKSTNRWVASMASTPMGTPTWFTVTSTVAPQAGAWTELTVTYDAESKTLALYVDGKSEGSVAGVTPFTSSETYLEFCSDTPGDGYSGALDEVHMWDRALTPNEVGVLRTTD</sequence>
<evidence type="ECO:0000313" key="7">
    <source>
        <dbReference type="Proteomes" id="UP000198415"/>
    </source>
</evidence>
<dbReference type="Gene3D" id="2.60.40.1120">
    <property type="entry name" value="Carboxypeptidase-like, regulatory domain"/>
    <property type="match status" value="4"/>
</dbReference>
<dbReference type="PANTHER" id="PTHR46943:SF1">
    <property type="entry name" value="PENTRAXIN-RELATED PROTEIN PTX3"/>
    <property type="match status" value="1"/>
</dbReference>
<feature type="compositionally biased region" description="Polar residues" evidence="3">
    <location>
        <begin position="263"/>
        <end position="273"/>
    </location>
</feature>
<feature type="region of interest" description="Disordered" evidence="3">
    <location>
        <begin position="241"/>
        <end position="281"/>
    </location>
</feature>
<feature type="domain" description="LamG-like jellyroll fold" evidence="5">
    <location>
        <begin position="2223"/>
        <end position="2361"/>
    </location>
</feature>
<feature type="signal peptide" evidence="4">
    <location>
        <begin position="1"/>
        <end position="31"/>
    </location>
</feature>
<evidence type="ECO:0000256" key="1">
    <source>
        <dbReference type="ARBA" id="ARBA00022729"/>
    </source>
</evidence>
<dbReference type="InterPro" id="IPR042837">
    <property type="entry name" value="PTX3"/>
</dbReference>
<dbReference type="GO" id="GO:0004180">
    <property type="term" value="F:carboxypeptidase activity"/>
    <property type="evidence" value="ECO:0007669"/>
    <property type="project" value="UniProtKB-KW"/>
</dbReference>
<dbReference type="PANTHER" id="PTHR46943">
    <property type="entry name" value="PENTRAXIN-RELATED PROTEIN PTX3"/>
    <property type="match status" value="1"/>
</dbReference>
<dbReference type="Pfam" id="PF13620">
    <property type="entry name" value="CarboxypepD_reg"/>
    <property type="match status" value="3"/>
</dbReference>
<evidence type="ECO:0000256" key="3">
    <source>
        <dbReference type="SAM" id="MobiDB-lite"/>
    </source>
</evidence>
<keyword evidence="1 4" id="KW-0732">Signal</keyword>
<keyword evidence="6" id="KW-0645">Protease</keyword>
<feature type="compositionally biased region" description="Low complexity" evidence="3">
    <location>
        <begin position="623"/>
        <end position="640"/>
    </location>
</feature>
<dbReference type="GO" id="GO:0030246">
    <property type="term" value="F:carbohydrate binding"/>
    <property type="evidence" value="ECO:0007669"/>
    <property type="project" value="InterPro"/>
</dbReference>
<keyword evidence="2" id="KW-1015">Disulfide bond</keyword>
<proteinExistence type="predicted"/>
<evidence type="ECO:0000256" key="4">
    <source>
        <dbReference type="SAM" id="SignalP"/>
    </source>
</evidence>
<evidence type="ECO:0000256" key="2">
    <source>
        <dbReference type="ARBA" id="ARBA00023157"/>
    </source>
</evidence>
<gene>
    <name evidence="6" type="ORF">SAMN06264365_101513</name>
</gene>
<dbReference type="SUPFAM" id="SSF49899">
    <property type="entry name" value="Concanavalin A-like lectins/glucanases"/>
    <property type="match status" value="3"/>
</dbReference>
<dbReference type="InterPro" id="IPR013320">
    <property type="entry name" value="ConA-like_dom_sf"/>
</dbReference>
<keyword evidence="7" id="KW-1185">Reference proteome</keyword>
<reference evidence="6 7" key="1">
    <citation type="submission" date="2017-06" db="EMBL/GenBank/DDBJ databases">
        <authorList>
            <person name="Kim H.J."/>
            <person name="Triplett B.A."/>
        </authorList>
    </citation>
    <scope>NUCLEOTIDE SEQUENCE [LARGE SCALE GENOMIC DNA]</scope>
    <source>
        <strain evidence="6 7">DSM 43151</strain>
    </source>
</reference>
<dbReference type="InterPro" id="IPR006558">
    <property type="entry name" value="LamG-like"/>
</dbReference>
<dbReference type="GO" id="GO:0006955">
    <property type="term" value="P:immune response"/>
    <property type="evidence" value="ECO:0007669"/>
    <property type="project" value="InterPro"/>
</dbReference>
<protein>
    <submittedName>
        <fullName evidence="6">Carboxypeptidase regulatory-like domain-containing protein</fullName>
    </submittedName>
</protein>
<feature type="region of interest" description="Disordered" evidence="3">
    <location>
        <begin position="774"/>
        <end position="793"/>
    </location>
</feature>
<keyword evidence="6" id="KW-0121">Carboxypeptidase</keyword>
<dbReference type="Gene3D" id="2.60.120.200">
    <property type="match status" value="3"/>
</dbReference>
<organism evidence="6 7">
    <name type="scientific">Actinoplanes regularis</name>
    <dbReference type="NCBI Taxonomy" id="52697"/>
    <lineage>
        <taxon>Bacteria</taxon>
        <taxon>Bacillati</taxon>
        <taxon>Actinomycetota</taxon>
        <taxon>Actinomycetes</taxon>
        <taxon>Micromonosporales</taxon>
        <taxon>Micromonosporaceae</taxon>
        <taxon>Actinoplanes</taxon>
    </lineage>
</organism>
<keyword evidence="6" id="KW-0378">Hydrolase</keyword>
<feature type="domain" description="LamG-like jellyroll fold" evidence="5">
    <location>
        <begin position="801"/>
        <end position="942"/>
    </location>
</feature>
<name>A0A238V269_9ACTN</name>
<evidence type="ECO:0000313" key="6">
    <source>
        <dbReference type="EMBL" id="SNR28164.1"/>
    </source>
</evidence>
<dbReference type="SMART" id="SM00560">
    <property type="entry name" value="LamGL"/>
    <property type="match status" value="3"/>
</dbReference>
<dbReference type="Pfam" id="PF13385">
    <property type="entry name" value="Laminin_G_3"/>
    <property type="match status" value="3"/>
</dbReference>
<accession>A0A238V269</accession>
<feature type="domain" description="LamG-like jellyroll fold" evidence="5">
    <location>
        <begin position="2447"/>
        <end position="2585"/>
    </location>
</feature>